<feature type="transmembrane region" description="Helical" evidence="1">
    <location>
        <begin position="26"/>
        <end position="44"/>
    </location>
</feature>
<protein>
    <submittedName>
        <fullName evidence="2">FUSC family protein</fullName>
    </submittedName>
</protein>
<evidence type="ECO:0000256" key="1">
    <source>
        <dbReference type="SAM" id="Phobius"/>
    </source>
</evidence>
<comment type="caution">
    <text evidence="2">The sequence shown here is derived from an EMBL/GenBank/DDBJ whole genome shotgun (WGS) entry which is preliminary data.</text>
</comment>
<organism evidence="2 3">
    <name type="scientific">Flagellimonas okinawensis</name>
    <dbReference type="NCBI Taxonomy" id="3031324"/>
    <lineage>
        <taxon>Bacteria</taxon>
        <taxon>Pseudomonadati</taxon>
        <taxon>Bacteroidota</taxon>
        <taxon>Flavobacteriia</taxon>
        <taxon>Flavobacteriales</taxon>
        <taxon>Flavobacteriaceae</taxon>
        <taxon>Flagellimonas</taxon>
    </lineage>
</organism>
<name>A0ABT5XKP2_9FLAO</name>
<evidence type="ECO:0000313" key="3">
    <source>
        <dbReference type="Proteomes" id="UP001217083"/>
    </source>
</evidence>
<dbReference type="EMBL" id="JARFVA010000001">
    <property type="protein sequence ID" value="MDF0706454.1"/>
    <property type="molecule type" value="Genomic_DNA"/>
</dbReference>
<keyword evidence="1" id="KW-1133">Transmembrane helix</keyword>
<accession>A0ABT5XKP2</accession>
<gene>
    <name evidence="2" type="ORF">PY091_04435</name>
</gene>
<dbReference type="RefSeq" id="WP_275648496.1">
    <property type="nucleotide sequence ID" value="NZ_JARFVA010000001.1"/>
</dbReference>
<keyword evidence="3" id="KW-1185">Reference proteome</keyword>
<reference evidence="2 3" key="1">
    <citation type="submission" date="2023-03" db="EMBL/GenBank/DDBJ databases">
        <title>Muricauda XX sp. nov. and Muricauda XXX sp. nov., two novel species isolated from Okinawa Trough.</title>
        <authorList>
            <person name="Cao W."/>
            <person name="Deng X."/>
        </authorList>
    </citation>
    <scope>NUCLEOTIDE SEQUENCE [LARGE SCALE GENOMIC DNA]</scope>
    <source>
        <strain evidence="2 3">81s02</strain>
    </source>
</reference>
<proteinExistence type="predicted"/>
<keyword evidence="1" id="KW-0472">Membrane</keyword>
<dbReference type="Proteomes" id="UP001217083">
    <property type="component" value="Unassembled WGS sequence"/>
</dbReference>
<sequence length="95" mass="10832">MEEKPLTELTDQELLLKANKHKSYKTYDALVVGLLIGIAIYSTVKNGFDLLTFLPLIYIPIAGKNKKTREKLDQLIKERNLSSHIKNQDSKSTNE</sequence>
<evidence type="ECO:0000313" key="2">
    <source>
        <dbReference type="EMBL" id="MDF0706454.1"/>
    </source>
</evidence>
<keyword evidence="1" id="KW-0812">Transmembrane</keyword>